<reference evidence="2 3" key="1">
    <citation type="journal article" date="2013" name="Proc. Natl. Acad. Sci. U.S.A.">
        <title>The king cobra genome reveals dynamic gene evolution and adaptation in the snake venom system.</title>
        <authorList>
            <person name="Vonk F.J."/>
            <person name="Casewell N.R."/>
            <person name="Henkel C.V."/>
            <person name="Heimberg A.M."/>
            <person name="Jansen H.J."/>
            <person name="McCleary R.J."/>
            <person name="Kerkkamp H.M."/>
            <person name="Vos R.A."/>
            <person name="Guerreiro I."/>
            <person name="Calvete J.J."/>
            <person name="Wuster W."/>
            <person name="Woods A.E."/>
            <person name="Logan J.M."/>
            <person name="Harrison R.A."/>
            <person name="Castoe T.A."/>
            <person name="de Koning A.P."/>
            <person name="Pollock D.D."/>
            <person name="Yandell M."/>
            <person name="Calderon D."/>
            <person name="Renjifo C."/>
            <person name="Currier R.B."/>
            <person name="Salgado D."/>
            <person name="Pla D."/>
            <person name="Sanz L."/>
            <person name="Hyder A.S."/>
            <person name="Ribeiro J.M."/>
            <person name="Arntzen J.W."/>
            <person name="van den Thillart G.E."/>
            <person name="Boetzer M."/>
            <person name="Pirovano W."/>
            <person name="Dirks R.P."/>
            <person name="Spaink H.P."/>
            <person name="Duboule D."/>
            <person name="McGlinn E."/>
            <person name="Kini R.M."/>
            <person name="Richardson M.K."/>
        </authorList>
    </citation>
    <scope>NUCLEOTIDE SEQUENCE</scope>
    <source>
        <tissue evidence="2">Blood</tissue>
    </source>
</reference>
<feature type="region of interest" description="Disordered" evidence="1">
    <location>
        <begin position="75"/>
        <end position="111"/>
    </location>
</feature>
<dbReference type="Proteomes" id="UP000018936">
    <property type="component" value="Unassembled WGS sequence"/>
</dbReference>
<feature type="compositionally biased region" description="Basic and acidic residues" evidence="1">
    <location>
        <begin position="1"/>
        <end position="15"/>
    </location>
</feature>
<feature type="compositionally biased region" description="Basic and acidic residues" evidence="1">
    <location>
        <begin position="75"/>
        <end position="100"/>
    </location>
</feature>
<keyword evidence="3" id="KW-1185">Reference proteome</keyword>
<dbReference type="EMBL" id="AZIM01001885">
    <property type="protein sequence ID" value="ETE65444.1"/>
    <property type="molecule type" value="Genomic_DNA"/>
</dbReference>
<feature type="compositionally biased region" description="Polar residues" evidence="1">
    <location>
        <begin position="21"/>
        <end position="38"/>
    </location>
</feature>
<feature type="non-terminal residue" evidence="2">
    <location>
        <position position="1"/>
    </location>
</feature>
<name>V8NT49_OPHHA</name>
<dbReference type="AlphaFoldDB" id="V8NT49"/>
<evidence type="ECO:0000256" key="1">
    <source>
        <dbReference type="SAM" id="MobiDB-lite"/>
    </source>
</evidence>
<proteinExistence type="predicted"/>
<organism evidence="2 3">
    <name type="scientific">Ophiophagus hannah</name>
    <name type="common">King cobra</name>
    <name type="synonym">Naja hannah</name>
    <dbReference type="NCBI Taxonomy" id="8665"/>
    <lineage>
        <taxon>Eukaryota</taxon>
        <taxon>Metazoa</taxon>
        <taxon>Chordata</taxon>
        <taxon>Craniata</taxon>
        <taxon>Vertebrata</taxon>
        <taxon>Euteleostomi</taxon>
        <taxon>Lepidosauria</taxon>
        <taxon>Squamata</taxon>
        <taxon>Bifurcata</taxon>
        <taxon>Unidentata</taxon>
        <taxon>Episquamata</taxon>
        <taxon>Toxicofera</taxon>
        <taxon>Serpentes</taxon>
        <taxon>Colubroidea</taxon>
        <taxon>Elapidae</taxon>
        <taxon>Elapinae</taxon>
        <taxon>Ophiophagus</taxon>
    </lineage>
</organism>
<gene>
    <name evidence="2" type="ORF">L345_08782</name>
</gene>
<protein>
    <submittedName>
        <fullName evidence="2">Uncharacterized protein</fullName>
    </submittedName>
</protein>
<accession>V8NT49</accession>
<feature type="region of interest" description="Disordered" evidence="1">
    <location>
        <begin position="1"/>
        <end position="58"/>
    </location>
</feature>
<evidence type="ECO:0000313" key="2">
    <source>
        <dbReference type="EMBL" id="ETE65444.1"/>
    </source>
</evidence>
<evidence type="ECO:0000313" key="3">
    <source>
        <dbReference type="Proteomes" id="UP000018936"/>
    </source>
</evidence>
<comment type="caution">
    <text evidence="2">The sequence shown here is derived from an EMBL/GenBank/DDBJ whole genome shotgun (WGS) entry which is preliminary data.</text>
</comment>
<feature type="non-terminal residue" evidence="2">
    <location>
        <position position="123"/>
    </location>
</feature>
<dbReference type="OrthoDB" id="6616361at2759"/>
<sequence>QSEGKAIVKKDERKTAGKGIDSSSCPQKQPLRQKSVSGRQGDRKAAKSPQRTETTLGIKHPFALYGWDTRICIKSKEQKTSRKKEATSKTDTHSRSRKNMENQAFRSRQSMDDRIHEMLLSKS</sequence>